<organism evidence="9 10">
    <name type="scientific">Halobacillus salinarum</name>
    <dbReference type="NCBI Taxonomy" id="2932257"/>
    <lineage>
        <taxon>Bacteria</taxon>
        <taxon>Bacillati</taxon>
        <taxon>Bacillota</taxon>
        <taxon>Bacilli</taxon>
        <taxon>Bacillales</taxon>
        <taxon>Bacillaceae</taxon>
        <taxon>Halobacillus</taxon>
    </lineage>
</organism>
<dbReference type="Gene3D" id="3.30.70.100">
    <property type="match status" value="1"/>
</dbReference>
<dbReference type="PRINTS" id="PR00112">
    <property type="entry name" value="ACYLPHPHTASE"/>
</dbReference>
<dbReference type="InterPro" id="IPR017968">
    <property type="entry name" value="Acylphosphatase_CS"/>
</dbReference>
<evidence type="ECO:0000256" key="2">
    <source>
        <dbReference type="ARBA" id="ARBA00012150"/>
    </source>
</evidence>
<evidence type="ECO:0000313" key="10">
    <source>
        <dbReference type="Proteomes" id="UP000831787"/>
    </source>
</evidence>
<name>A0ABY4EFF1_9BACI</name>
<keyword evidence="5 6" id="KW-0378">Hydrolase</keyword>
<dbReference type="RefSeq" id="WP_244708154.1">
    <property type="nucleotide sequence ID" value="NZ_CP095073.1"/>
</dbReference>
<evidence type="ECO:0000259" key="8">
    <source>
        <dbReference type="PROSITE" id="PS51160"/>
    </source>
</evidence>
<feature type="domain" description="Acylphosphatase-like" evidence="8">
    <location>
        <begin position="3"/>
        <end position="91"/>
    </location>
</feature>
<gene>
    <name evidence="9" type="ORF">MUN89_12540</name>
</gene>
<dbReference type="InterPro" id="IPR020456">
    <property type="entry name" value="Acylphosphatase"/>
</dbReference>
<protein>
    <recommendedName>
        <fullName evidence="3 5">Acylphosphatase</fullName>
        <ecNumber evidence="2 5">3.6.1.7</ecNumber>
    </recommendedName>
</protein>
<feature type="active site" evidence="5">
    <location>
        <position position="36"/>
    </location>
</feature>
<evidence type="ECO:0000256" key="6">
    <source>
        <dbReference type="RuleBase" id="RU000553"/>
    </source>
</evidence>
<dbReference type="PROSITE" id="PS51160">
    <property type="entry name" value="ACYLPHOSPHATASE_3"/>
    <property type="match status" value="1"/>
</dbReference>
<dbReference type="PROSITE" id="PS00150">
    <property type="entry name" value="ACYLPHOSPHATASE_1"/>
    <property type="match status" value="1"/>
</dbReference>
<keyword evidence="10" id="KW-1185">Reference proteome</keyword>
<sequence length="91" mass="9980">MAIIQIIVHGQVQGVGFRATTKNIADQYQIKGWVKNTADGSVEIEAEGESQNLEEFISEIKKGPTPFAKVEAVNTEQLDASKGHKSFKIVH</sequence>
<proteinExistence type="inferred from homology"/>
<dbReference type="EC" id="3.6.1.7" evidence="2 5"/>
<accession>A0ABY4EFF1</accession>
<evidence type="ECO:0000256" key="4">
    <source>
        <dbReference type="ARBA" id="ARBA00047645"/>
    </source>
</evidence>
<dbReference type="Pfam" id="PF00708">
    <property type="entry name" value="Acylphosphatase"/>
    <property type="match status" value="1"/>
</dbReference>
<reference evidence="9 10" key="1">
    <citation type="submission" date="2022-04" db="EMBL/GenBank/DDBJ databases">
        <title>Halobacillus sp. isolated from saltern.</title>
        <authorList>
            <person name="Won M."/>
            <person name="Lee C.-M."/>
            <person name="Woen H.-Y."/>
            <person name="Kwon S.-W."/>
        </authorList>
    </citation>
    <scope>NUCLEOTIDE SEQUENCE [LARGE SCALE GENOMIC DNA]</scope>
    <source>
        <strain evidence="9 10">SSBR10-3</strain>
    </source>
</reference>
<comment type="similarity">
    <text evidence="1 7">Belongs to the acylphosphatase family.</text>
</comment>
<comment type="catalytic activity">
    <reaction evidence="4 5 6">
        <text>an acyl phosphate + H2O = a carboxylate + phosphate + H(+)</text>
        <dbReference type="Rhea" id="RHEA:14965"/>
        <dbReference type="ChEBI" id="CHEBI:15377"/>
        <dbReference type="ChEBI" id="CHEBI:15378"/>
        <dbReference type="ChEBI" id="CHEBI:29067"/>
        <dbReference type="ChEBI" id="CHEBI:43474"/>
        <dbReference type="ChEBI" id="CHEBI:59918"/>
        <dbReference type="EC" id="3.6.1.7"/>
    </reaction>
</comment>
<dbReference type="PANTHER" id="PTHR47268">
    <property type="entry name" value="ACYLPHOSPHATASE"/>
    <property type="match status" value="1"/>
</dbReference>
<dbReference type="InterPro" id="IPR001792">
    <property type="entry name" value="Acylphosphatase-like_dom"/>
</dbReference>
<evidence type="ECO:0000256" key="1">
    <source>
        <dbReference type="ARBA" id="ARBA00005614"/>
    </source>
</evidence>
<dbReference type="PROSITE" id="PS00151">
    <property type="entry name" value="ACYLPHOSPHATASE_2"/>
    <property type="match status" value="1"/>
</dbReference>
<evidence type="ECO:0000313" key="9">
    <source>
        <dbReference type="EMBL" id="UOQ42793.1"/>
    </source>
</evidence>
<dbReference type="SUPFAM" id="SSF54975">
    <property type="entry name" value="Acylphosphatase/BLUF domain-like"/>
    <property type="match status" value="1"/>
</dbReference>
<evidence type="ECO:0000256" key="3">
    <source>
        <dbReference type="ARBA" id="ARBA00015991"/>
    </source>
</evidence>
<dbReference type="Proteomes" id="UP000831787">
    <property type="component" value="Chromosome"/>
</dbReference>
<dbReference type="PANTHER" id="PTHR47268:SF4">
    <property type="entry name" value="ACYLPHOSPHATASE"/>
    <property type="match status" value="1"/>
</dbReference>
<evidence type="ECO:0000256" key="5">
    <source>
        <dbReference type="PROSITE-ProRule" id="PRU00520"/>
    </source>
</evidence>
<evidence type="ECO:0000256" key="7">
    <source>
        <dbReference type="RuleBase" id="RU004168"/>
    </source>
</evidence>
<dbReference type="EMBL" id="CP095073">
    <property type="protein sequence ID" value="UOQ42793.1"/>
    <property type="molecule type" value="Genomic_DNA"/>
</dbReference>
<dbReference type="InterPro" id="IPR036046">
    <property type="entry name" value="Acylphosphatase-like_dom_sf"/>
</dbReference>
<feature type="active site" evidence="5">
    <location>
        <position position="18"/>
    </location>
</feature>